<reference evidence="4 5" key="1">
    <citation type="journal article" date="2015" name="Nature">
        <title>rRNA introns, odd ribosomes, and small enigmatic genomes across a large radiation of phyla.</title>
        <authorList>
            <person name="Brown C.T."/>
            <person name="Hug L.A."/>
            <person name="Thomas B.C."/>
            <person name="Sharon I."/>
            <person name="Castelle C.J."/>
            <person name="Singh A."/>
            <person name="Wilkins M.J."/>
            <person name="Williams K.H."/>
            <person name="Banfield J.F."/>
        </authorList>
    </citation>
    <scope>NUCLEOTIDE SEQUENCE [LARGE SCALE GENOMIC DNA]</scope>
</reference>
<feature type="disulfide bond" description="Redox-active" evidence="2">
    <location>
        <begin position="10"/>
        <end position="13"/>
    </location>
</feature>
<feature type="domain" description="Thioredoxin-like fold" evidence="3">
    <location>
        <begin position="1"/>
        <end position="76"/>
    </location>
</feature>
<gene>
    <name evidence="4" type="ORF">UT18_C0015G0005</name>
</gene>
<dbReference type="Pfam" id="PF13192">
    <property type="entry name" value="Thioredoxin_3"/>
    <property type="match status" value="1"/>
</dbReference>
<dbReference type="InterPro" id="IPR012336">
    <property type="entry name" value="Thioredoxin-like_fold"/>
</dbReference>
<dbReference type="PANTHER" id="PTHR36450:SF1">
    <property type="entry name" value="THIOREDOXIN"/>
    <property type="match status" value="1"/>
</dbReference>
<evidence type="ECO:0000313" key="5">
    <source>
        <dbReference type="Proteomes" id="UP000034207"/>
    </source>
</evidence>
<sequence length="94" mass="9909">MQIKILGPGCPNCKKLEAHTKKALEELKMEAEIEKVTDIQDIVSYGVMSTPALVIDEKVVVSGSVPDVKEIKDLLKGGSAENNKCGGCSCGGSC</sequence>
<dbReference type="Proteomes" id="UP000034207">
    <property type="component" value="Unassembled WGS sequence"/>
</dbReference>
<dbReference type="InterPro" id="IPR036249">
    <property type="entry name" value="Thioredoxin-like_sf"/>
</dbReference>
<evidence type="ECO:0000256" key="1">
    <source>
        <dbReference type="PIRSR" id="PIRSR037031-50"/>
    </source>
</evidence>
<dbReference type="InterPro" id="IPR005243">
    <property type="entry name" value="THIRX-like_proc"/>
</dbReference>
<dbReference type="PATRIC" id="fig|1618345.3.peg.841"/>
<feature type="active site" description="Nucleophile" evidence="1">
    <location>
        <position position="13"/>
    </location>
</feature>
<dbReference type="EMBL" id="LBVV01000015">
    <property type="protein sequence ID" value="KKQ93851.1"/>
    <property type="molecule type" value="Genomic_DNA"/>
</dbReference>
<protein>
    <recommendedName>
        <fullName evidence="3">Thioredoxin-like fold domain-containing protein</fullName>
    </recommendedName>
</protein>
<evidence type="ECO:0000313" key="4">
    <source>
        <dbReference type="EMBL" id="KKQ93851.1"/>
    </source>
</evidence>
<proteinExistence type="predicted"/>
<feature type="active site" description="Nucleophile" evidence="1">
    <location>
        <position position="10"/>
    </location>
</feature>
<dbReference type="SUPFAM" id="SSF52833">
    <property type="entry name" value="Thioredoxin-like"/>
    <property type="match status" value="1"/>
</dbReference>
<evidence type="ECO:0000259" key="3">
    <source>
        <dbReference type="Pfam" id="PF13192"/>
    </source>
</evidence>
<dbReference type="STRING" id="1618345.UT18_C0015G0005"/>
<dbReference type="PANTHER" id="PTHR36450">
    <property type="entry name" value="THIOREDOXIN"/>
    <property type="match status" value="1"/>
</dbReference>
<dbReference type="AlphaFoldDB" id="A0A0G0PWV3"/>
<organism evidence="4 5">
    <name type="scientific">candidate division CPR2 bacterium GW2011_GWC2_39_10</name>
    <dbReference type="NCBI Taxonomy" id="1618345"/>
    <lineage>
        <taxon>Bacteria</taxon>
        <taxon>Bacteria division CPR2</taxon>
    </lineage>
</organism>
<keyword evidence="2" id="KW-1015">Disulfide bond</keyword>
<comment type="caution">
    <text evidence="4">The sequence shown here is derived from an EMBL/GenBank/DDBJ whole genome shotgun (WGS) entry which is preliminary data.</text>
</comment>
<keyword evidence="2" id="KW-0676">Redox-active center</keyword>
<name>A0A0G0PWV3_UNCC2</name>
<evidence type="ECO:0000256" key="2">
    <source>
        <dbReference type="PIRSR" id="PIRSR037031-51"/>
    </source>
</evidence>
<dbReference type="NCBIfam" id="TIGR00412">
    <property type="entry name" value="redox_disulf_2"/>
    <property type="match status" value="1"/>
</dbReference>
<dbReference type="PIRSF" id="PIRSF037031">
    <property type="entry name" value="Redox_disulphide_2"/>
    <property type="match status" value="1"/>
</dbReference>
<accession>A0A0G0PWV3</accession>
<dbReference type="Gene3D" id="3.40.30.10">
    <property type="entry name" value="Glutaredoxin"/>
    <property type="match status" value="1"/>
</dbReference>